<proteinExistence type="predicted"/>
<dbReference type="AlphaFoldDB" id="A0A515D091"/>
<dbReference type="EMBL" id="CP033893">
    <property type="protein sequence ID" value="QDL33833.1"/>
    <property type="molecule type" value="Genomic_DNA"/>
</dbReference>
<evidence type="ECO:0000313" key="2">
    <source>
        <dbReference type="EMBL" id="QDL33833.1"/>
    </source>
</evidence>
<protein>
    <submittedName>
        <fullName evidence="2">Uncharacterized protein</fullName>
    </submittedName>
</protein>
<dbReference type="InterPro" id="IPR054184">
    <property type="entry name" value="DUF6890"/>
</dbReference>
<organism evidence="2 3">
    <name type="scientific">Serratia liquefaciens</name>
    <dbReference type="NCBI Taxonomy" id="614"/>
    <lineage>
        <taxon>Bacteria</taxon>
        <taxon>Pseudomonadati</taxon>
        <taxon>Pseudomonadota</taxon>
        <taxon>Gammaproteobacteria</taxon>
        <taxon>Enterobacterales</taxon>
        <taxon>Yersiniaceae</taxon>
        <taxon>Serratia</taxon>
    </lineage>
</organism>
<sequence>MVALRRHYLPSPSDHDDEADRGNSSMNLARALWLAEYFHESNINSVAAGIAFAFTGTRT</sequence>
<gene>
    <name evidence="2" type="ORF">EGO53_19435</name>
</gene>
<feature type="region of interest" description="Disordered" evidence="1">
    <location>
        <begin position="1"/>
        <end position="22"/>
    </location>
</feature>
<evidence type="ECO:0000313" key="3">
    <source>
        <dbReference type="Proteomes" id="UP000317572"/>
    </source>
</evidence>
<dbReference type="Proteomes" id="UP000317572">
    <property type="component" value="Chromosome"/>
</dbReference>
<dbReference type="Pfam" id="PF21830">
    <property type="entry name" value="DUF6890"/>
    <property type="match status" value="1"/>
</dbReference>
<reference evidence="2 3" key="1">
    <citation type="submission" date="2018-11" db="EMBL/GenBank/DDBJ databases">
        <title>The first complete genome of Serratia liquefaciens isolated from metalophyte plant revel distinctness adaptive mechanisms in an extreme habitat.</title>
        <authorList>
            <person name="Caneschi W.L."/>
            <person name="Sanchez A.B."/>
            <person name="Felestrino E.B."/>
            <person name="Assis R.A.B."/>
            <person name="Lemes C.G.C."/>
            <person name="Cordeiro I.F."/>
            <person name="Fonseca N.P."/>
            <person name="Villa M."/>
            <person name="Vieira I.T."/>
            <person name="Moraes L.A."/>
            <person name="Kamino L.H.Y."/>
            <person name="do Carmo F."/>
            <person name="Garcia C.M."/>
            <person name="Almeida N.F."/>
            <person name="Silva R.S."/>
            <person name="Ferro J.A."/>
            <person name="Ferro M.I.T."/>
            <person name="Varani A.M."/>
            <person name="Ferreira R.M."/>
            <person name="dos Santos V.L."/>
            <person name="Silva U.C."/>
            <person name="Setubal J.C."/>
            <person name="Moreira L.M."/>
        </authorList>
    </citation>
    <scope>NUCLEOTIDE SEQUENCE [LARGE SCALE GENOMIC DNA]</scope>
    <source>
        <strain evidence="2 3">FG3</strain>
    </source>
</reference>
<evidence type="ECO:0000256" key="1">
    <source>
        <dbReference type="SAM" id="MobiDB-lite"/>
    </source>
</evidence>
<name>A0A515D091_SERLI</name>
<dbReference type="RefSeq" id="WP_142815900.1">
    <property type="nucleotide sequence ID" value="NZ_CP033893.1"/>
</dbReference>
<accession>A0A515D091</accession>